<keyword evidence="2" id="KW-1185">Reference proteome</keyword>
<dbReference type="Proteomes" id="UP001234297">
    <property type="component" value="Chromosome 1"/>
</dbReference>
<evidence type="ECO:0000313" key="1">
    <source>
        <dbReference type="EMBL" id="KAJ8648268.1"/>
    </source>
</evidence>
<sequence length="351" mass="39448">MTLWNPINPCRPCPSLSFLVSSSPLSTPFSNSTNSNHCTRKAAPPFSIISASIDSGELTARGRRQLRNERRESRSTNWREEVEQRLMKKPKKKYASWTEELNLDNLALLGPQWWVIRVSRTSTQSTADQLARALARNFPGIDFKVYIPAVRFKRKLKNGSYSDKTNPLFPGCIFLHCVLNREIHDFVRECIGVGGFLGSKVGNTKRQINRPKPVSSDDMEAIFKQAKEEQEKSDRAFEEEQRAEGIFNDEELNISTYSASGEVTTSTKVARPKRQSKRISEPSDSNLLAGEDHKFLSPDSSVRVLSGPFAEFIGCLKELDQKSGKATVELLLFGKESLVDLDINQIAAESM</sequence>
<proteinExistence type="predicted"/>
<comment type="caution">
    <text evidence="1">The sequence shown here is derived from an EMBL/GenBank/DDBJ whole genome shotgun (WGS) entry which is preliminary data.</text>
</comment>
<dbReference type="EMBL" id="CM056809">
    <property type="protein sequence ID" value="KAJ8648268.1"/>
    <property type="molecule type" value="Genomic_DNA"/>
</dbReference>
<protein>
    <submittedName>
        <fullName evidence="1">Uncharacterized protein</fullName>
    </submittedName>
</protein>
<accession>A0ACC2MSA3</accession>
<organism evidence="1 2">
    <name type="scientific">Persea americana</name>
    <name type="common">Avocado</name>
    <dbReference type="NCBI Taxonomy" id="3435"/>
    <lineage>
        <taxon>Eukaryota</taxon>
        <taxon>Viridiplantae</taxon>
        <taxon>Streptophyta</taxon>
        <taxon>Embryophyta</taxon>
        <taxon>Tracheophyta</taxon>
        <taxon>Spermatophyta</taxon>
        <taxon>Magnoliopsida</taxon>
        <taxon>Magnoliidae</taxon>
        <taxon>Laurales</taxon>
        <taxon>Lauraceae</taxon>
        <taxon>Persea</taxon>
    </lineage>
</organism>
<reference evidence="1 2" key="1">
    <citation type="journal article" date="2022" name="Hortic Res">
        <title>A haplotype resolved chromosomal level avocado genome allows analysis of novel avocado genes.</title>
        <authorList>
            <person name="Nath O."/>
            <person name="Fletcher S.J."/>
            <person name="Hayward A."/>
            <person name="Shaw L.M."/>
            <person name="Masouleh A.K."/>
            <person name="Furtado A."/>
            <person name="Henry R.J."/>
            <person name="Mitter N."/>
        </authorList>
    </citation>
    <scope>NUCLEOTIDE SEQUENCE [LARGE SCALE GENOMIC DNA]</scope>
    <source>
        <strain evidence="2">cv. Hass</strain>
    </source>
</reference>
<name>A0ACC2MSA3_PERAE</name>
<gene>
    <name evidence="1" type="ORF">MRB53_001291</name>
</gene>
<evidence type="ECO:0000313" key="2">
    <source>
        <dbReference type="Proteomes" id="UP001234297"/>
    </source>
</evidence>